<evidence type="ECO:0000256" key="3">
    <source>
        <dbReference type="ARBA" id="ARBA00023163"/>
    </source>
</evidence>
<name>A0AAE2ZN04_9HYPH</name>
<proteinExistence type="predicted"/>
<evidence type="ECO:0000259" key="4">
    <source>
        <dbReference type="PROSITE" id="PS51077"/>
    </source>
</evidence>
<dbReference type="Proteomes" id="UP001196509">
    <property type="component" value="Unassembled WGS sequence"/>
</dbReference>
<keyword evidence="1" id="KW-0805">Transcription regulation</keyword>
<feature type="domain" description="IclR-ED" evidence="5">
    <location>
        <begin position="80"/>
        <end position="276"/>
    </location>
</feature>
<dbReference type="RefSeq" id="WP_220228006.1">
    <property type="nucleotide sequence ID" value="NZ_JAICBX010000002.1"/>
</dbReference>
<dbReference type="AlphaFoldDB" id="A0AAE2ZN04"/>
<dbReference type="Gene3D" id="1.10.10.10">
    <property type="entry name" value="Winged helix-like DNA-binding domain superfamily/Winged helix DNA-binding domain"/>
    <property type="match status" value="1"/>
</dbReference>
<dbReference type="InterPro" id="IPR036390">
    <property type="entry name" value="WH_DNA-bd_sf"/>
</dbReference>
<dbReference type="InterPro" id="IPR005471">
    <property type="entry name" value="Tscrpt_reg_IclR_N"/>
</dbReference>
<dbReference type="SUPFAM" id="SSF55781">
    <property type="entry name" value="GAF domain-like"/>
    <property type="match status" value="1"/>
</dbReference>
<keyword evidence="2" id="KW-0238">DNA-binding</keyword>
<dbReference type="Pfam" id="PF09339">
    <property type="entry name" value="HTH_IclR"/>
    <property type="match status" value="1"/>
</dbReference>
<dbReference type="InterPro" id="IPR050707">
    <property type="entry name" value="HTH_MetabolicPath_Reg"/>
</dbReference>
<reference evidence="6" key="1">
    <citation type="submission" date="2021-08" db="EMBL/GenBank/DDBJ databases">
        <title>Hoeflea bacterium WL0058 sp. nov., isolated from the sediment.</title>
        <authorList>
            <person name="Wang L."/>
            <person name="Zhang D."/>
        </authorList>
    </citation>
    <scope>NUCLEOTIDE SEQUENCE</scope>
    <source>
        <strain evidence="6">WL0058</strain>
    </source>
</reference>
<dbReference type="PROSITE" id="PS51077">
    <property type="entry name" value="HTH_ICLR"/>
    <property type="match status" value="1"/>
</dbReference>
<accession>A0AAE2ZN04</accession>
<keyword evidence="3" id="KW-0804">Transcription</keyword>
<organism evidence="6 7">
    <name type="scientific">Flavimaribacter sediminis</name>
    <dbReference type="NCBI Taxonomy" id="2865987"/>
    <lineage>
        <taxon>Bacteria</taxon>
        <taxon>Pseudomonadati</taxon>
        <taxon>Pseudomonadota</taxon>
        <taxon>Alphaproteobacteria</taxon>
        <taxon>Hyphomicrobiales</taxon>
        <taxon>Rhizobiaceae</taxon>
        <taxon>Flavimaribacter</taxon>
    </lineage>
</organism>
<comment type="caution">
    <text evidence="6">The sequence shown here is derived from an EMBL/GenBank/DDBJ whole genome shotgun (WGS) entry which is preliminary data.</text>
</comment>
<dbReference type="PANTHER" id="PTHR30136:SF8">
    <property type="entry name" value="TRANSCRIPTIONAL REGULATORY PROTEIN"/>
    <property type="match status" value="1"/>
</dbReference>
<dbReference type="PANTHER" id="PTHR30136">
    <property type="entry name" value="HELIX-TURN-HELIX TRANSCRIPTIONAL REGULATOR, ICLR FAMILY"/>
    <property type="match status" value="1"/>
</dbReference>
<evidence type="ECO:0000256" key="2">
    <source>
        <dbReference type="ARBA" id="ARBA00023125"/>
    </source>
</evidence>
<evidence type="ECO:0000313" key="7">
    <source>
        <dbReference type="Proteomes" id="UP001196509"/>
    </source>
</evidence>
<feature type="domain" description="HTH iclR-type" evidence="4">
    <location>
        <begin position="17"/>
        <end position="79"/>
    </location>
</feature>
<dbReference type="EMBL" id="JAICBX010000002">
    <property type="protein sequence ID" value="MBW8637288.1"/>
    <property type="molecule type" value="Genomic_DNA"/>
</dbReference>
<sequence length="279" mass="29590">MTHDRPDLKEPESSGGIQSLDAALRLLQTMSGYGRAVSLSQIARDCGMPLSKAHRYLASFIHAGIVEQAGRSGKYDLGRGAIQLGLSALARHDFVNRTAETLPDLCEETGLTGLLSVWGDQGATVVRWERTASPTITSMGLGTTLPLLNSATGRTFLAWAPAAQIHSMLDFELRQARRNPDIIPDLTISAAGVAQLQNQIRKAGYASVDGRFIPGLVAIAAPILDWQNQTQAAVTLISTDATVIQPGSETIARLLAFTAEHSLCDASGEATSDNGEKAG</sequence>
<evidence type="ECO:0000259" key="5">
    <source>
        <dbReference type="PROSITE" id="PS51078"/>
    </source>
</evidence>
<dbReference type="GO" id="GO:0003700">
    <property type="term" value="F:DNA-binding transcription factor activity"/>
    <property type="evidence" value="ECO:0007669"/>
    <property type="project" value="TreeGrafter"/>
</dbReference>
<dbReference type="InterPro" id="IPR029016">
    <property type="entry name" value="GAF-like_dom_sf"/>
</dbReference>
<dbReference type="InterPro" id="IPR014757">
    <property type="entry name" value="Tscrpt_reg_IclR_C"/>
</dbReference>
<dbReference type="Gene3D" id="3.30.450.40">
    <property type="match status" value="1"/>
</dbReference>
<keyword evidence="7" id="KW-1185">Reference proteome</keyword>
<gene>
    <name evidence="6" type="ORF">K1W69_08820</name>
</gene>
<evidence type="ECO:0000256" key="1">
    <source>
        <dbReference type="ARBA" id="ARBA00023015"/>
    </source>
</evidence>
<dbReference type="SUPFAM" id="SSF46785">
    <property type="entry name" value="Winged helix' DNA-binding domain"/>
    <property type="match status" value="1"/>
</dbReference>
<dbReference type="GO" id="GO:0045892">
    <property type="term" value="P:negative regulation of DNA-templated transcription"/>
    <property type="evidence" value="ECO:0007669"/>
    <property type="project" value="TreeGrafter"/>
</dbReference>
<dbReference type="GO" id="GO:0003677">
    <property type="term" value="F:DNA binding"/>
    <property type="evidence" value="ECO:0007669"/>
    <property type="project" value="UniProtKB-KW"/>
</dbReference>
<evidence type="ECO:0000313" key="6">
    <source>
        <dbReference type="EMBL" id="MBW8637288.1"/>
    </source>
</evidence>
<dbReference type="PROSITE" id="PS51078">
    <property type="entry name" value="ICLR_ED"/>
    <property type="match status" value="1"/>
</dbReference>
<dbReference type="Pfam" id="PF01614">
    <property type="entry name" value="IclR_C"/>
    <property type="match status" value="1"/>
</dbReference>
<dbReference type="SMART" id="SM00346">
    <property type="entry name" value="HTH_ICLR"/>
    <property type="match status" value="1"/>
</dbReference>
<dbReference type="InterPro" id="IPR036388">
    <property type="entry name" value="WH-like_DNA-bd_sf"/>
</dbReference>
<protein>
    <submittedName>
        <fullName evidence="6">IclR family transcriptional regulator</fullName>
    </submittedName>
</protein>